<dbReference type="GO" id="GO:0015074">
    <property type="term" value="P:DNA integration"/>
    <property type="evidence" value="ECO:0007669"/>
    <property type="project" value="InterPro"/>
</dbReference>
<feature type="region of interest" description="Disordered" evidence="8">
    <location>
        <begin position="1"/>
        <end position="34"/>
    </location>
</feature>
<keyword evidence="7" id="KW-0695">RNA-directed DNA polymerase</keyword>
<keyword evidence="3" id="KW-0548">Nucleotidyltransferase</keyword>
<dbReference type="FunFam" id="3.10.20.370:FF:000001">
    <property type="entry name" value="Retrovirus-related Pol polyprotein from transposon 17.6-like protein"/>
    <property type="match status" value="1"/>
</dbReference>
<evidence type="ECO:0000256" key="5">
    <source>
        <dbReference type="ARBA" id="ARBA00022759"/>
    </source>
</evidence>
<name>A0A2B4SLP5_STYPI</name>
<dbReference type="InterPro" id="IPR041373">
    <property type="entry name" value="RT_RNaseH"/>
</dbReference>
<dbReference type="OrthoDB" id="5985318at2759"/>
<evidence type="ECO:0000313" key="11">
    <source>
        <dbReference type="EMBL" id="PFX29335.1"/>
    </source>
</evidence>
<feature type="region of interest" description="Disordered" evidence="8">
    <location>
        <begin position="211"/>
        <end position="252"/>
    </location>
</feature>
<dbReference type="InterPro" id="IPR036397">
    <property type="entry name" value="RNaseH_sf"/>
</dbReference>
<feature type="domain" description="Integrase catalytic" evidence="10">
    <location>
        <begin position="876"/>
        <end position="1068"/>
    </location>
</feature>
<feature type="domain" description="Reverse transcriptase" evidence="9">
    <location>
        <begin position="509"/>
        <end position="685"/>
    </location>
</feature>
<dbReference type="CDD" id="cd01647">
    <property type="entry name" value="RT_LTR"/>
    <property type="match status" value="1"/>
</dbReference>
<evidence type="ECO:0000256" key="6">
    <source>
        <dbReference type="ARBA" id="ARBA00022801"/>
    </source>
</evidence>
<dbReference type="Gene3D" id="3.10.10.10">
    <property type="entry name" value="HIV Type 1 Reverse Transcriptase, subunit A, domain 1"/>
    <property type="match status" value="1"/>
</dbReference>
<dbReference type="PANTHER" id="PTHR37984">
    <property type="entry name" value="PROTEIN CBG26694"/>
    <property type="match status" value="1"/>
</dbReference>
<dbReference type="InterPro" id="IPR012337">
    <property type="entry name" value="RNaseH-like_sf"/>
</dbReference>
<evidence type="ECO:0000256" key="3">
    <source>
        <dbReference type="ARBA" id="ARBA00022695"/>
    </source>
</evidence>
<keyword evidence="4" id="KW-0540">Nuclease</keyword>
<dbReference type="PANTHER" id="PTHR37984:SF8">
    <property type="entry name" value="CCHC-TYPE DOMAIN-CONTAINING PROTEIN"/>
    <property type="match status" value="1"/>
</dbReference>
<dbReference type="SUPFAM" id="SSF56672">
    <property type="entry name" value="DNA/RNA polymerases"/>
    <property type="match status" value="1"/>
</dbReference>
<dbReference type="InterPro" id="IPR000477">
    <property type="entry name" value="RT_dom"/>
</dbReference>
<dbReference type="AlphaFoldDB" id="A0A2B4SLP5"/>
<dbReference type="GO" id="GO:0016787">
    <property type="term" value="F:hydrolase activity"/>
    <property type="evidence" value="ECO:0007669"/>
    <property type="project" value="UniProtKB-KW"/>
</dbReference>
<dbReference type="Gene3D" id="2.40.70.10">
    <property type="entry name" value="Acid Proteases"/>
    <property type="match status" value="1"/>
</dbReference>
<dbReference type="Pfam" id="PF00078">
    <property type="entry name" value="RVT_1"/>
    <property type="match status" value="1"/>
</dbReference>
<protein>
    <recommendedName>
        <fullName evidence="1">RNA-directed DNA polymerase</fullName>
        <ecNumber evidence="1">2.7.7.49</ecNumber>
    </recommendedName>
</protein>
<evidence type="ECO:0000256" key="2">
    <source>
        <dbReference type="ARBA" id="ARBA00022679"/>
    </source>
</evidence>
<dbReference type="Pfam" id="PF17917">
    <property type="entry name" value="RT_RNaseH"/>
    <property type="match status" value="1"/>
</dbReference>
<reference evidence="12" key="1">
    <citation type="journal article" date="2017" name="bioRxiv">
        <title>Comparative analysis of the genomes of Stylophora pistillata and Acropora digitifera provides evidence for extensive differences between species of corals.</title>
        <authorList>
            <person name="Voolstra C.R."/>
            <person name="Li Y."/>
            <person name="Liew Y.J."/>
            <person name="Baumgarten S."/>
            <person name="Zoccola D."/>
            <person name="Flot J.-F."/>
            <person name="Tambutte S."/>
            <person name="Allemand D."/>
            <person name="Aranda M."/>
        </authorList>
    </citation>
    <scope>NUCLEOTIDE SEQUENCE [LARGE SCALE GENOMIC DNA]</scope>
</reference>
<dbReference type="GO" id="GO:0003964">
    <property type="term" value="F:RNA-directed DNA polymerase activity"/>
    <property type="evidence" value="ECO:0007669"/>
    <property type="project" value="UniProtKB-KW"/>
</dbReference>
<evidence type="ECO:0000256" key="8">
    <source>
        <dbReference type="SAM" id="MobiDB-lite"/>
    </source>
</evidence>
<evidence type="ECO:0000256" key="1">
    <source>
        <dbReference type="ARBA" id="ARBA00012493"/>
    </source>
</evidence>
<keyword evidence="5" id="KW-0255">Endonuclease</keyword>
<comment type="caution">
    <text evidence="11">The sequence shown here is derived from an EMBL/GenBank/DDBJ whole genome shotgun (WGS) entry which is preliminary data.</text>
</comment>
<dbReference type="STRING" id="50429.A0A2B4SLP5"/>
<sequence length="1160" mass="131325">MVNSEAAAAPAAQAPENPGFRRPQIAPPKSLEVDGDRGDNWRLWKQRWLNYYLLAGLNDQSEDYKCAMLLHCIGIEAMRLFNGMKFGEGEDRDKMADILMKYDQHFLGQKQEFFERFQFNRRNQESGESIDEYISVLRNMAKTCGFCDCIRELLLMDRLLLGISDDKTRGELLSTHDFTLSKTIEISRAKEAASLHMKALKNEEINKVINKFKEKKPGDDKHKTNGKSGDHVKGKTKDNSGKGKSGETSDPRATKRKCLFCTQVHLMRKELCPAWGKTCMACGGKNHFQMSFKCKHHSVHFVGEDYTTDSSESSGKTISGISTDQDQFVNAVLLGNQLIFCEMEVNKKPVRLQIDCGSTVCILPKRYVENTQIRPEKINLQMWNTTSLQALGKCKIKVVNSTTKQSYKVDFFIVDKELTPLLSGKAAQKMNLITVHYDKFKVVNAVSSPERDYVQLFPDTFKETPDTLPGKKVHLTVAEGASPVIPSARTLPESRKDVVKAELQRLVDTAMIVPVDEPTDWVSQMSVAEKKSGVRICIDPRPLNKALKREHYKLPVLEDVLPELSQACKFSVCDLKAGYLHCELDHPSSLLTTFATPFGRYRWCRLPFGLTVSSEIFQKRLHQALEGLQGVRCIADDVLIWGRTDDEHDERVHLFLQRCCEIGITLNKDKCRFGLQEIPFMGLVVSSNGLKPDPAKIDAIVKMKPPTDKAAPVLAYFDSTKELSIQCDASGQGLCAALLQERRPLAYASRALSDIETRYATIEKEMLAIVFALEKWDQYTYGRHVTVHSDHKPLESITKKPLDRAPKRLQGMLVRALAYNIDVRYLNGKEMFLADTLSRAHLPLTCDDTQEEFEIINALTYLVMSDERIQATRQHTNCDPALQQLKHTILSGWPKDKTQLSPLVTPYFSIRDELAVTDGLIFRGERLVIPKHQVHNGQQEAKSPSYSIRVPRQLVSDNGPQFVSSEFHAFTKSWGIEHTTTLPHNSKANGKVESAVKVAKRMLRKTAKSSEDQYLALLNIRNSPTQGVDSSQAQCLMGRRTRTLLPTTKSLLEPRNSLNPHEMEQVQLNQKRQGKYYNRTAHDLPTLKEGDTVRLKPFVLGQHNWKKAEVTRRLDERSYEVQASGTTYRRNRQHLVKPHSPPSNKTLPKNPILCQVLTVG</sequence>
<evidence type="ECO:0000313" key="12">
    <source>
        <dbReference type="Proteomes" id="UP000225706"/>
    </source>
</evidence>
<dbReference type="InterPro" id="IPR050951">
    <property type="entry name" value="Retrovirus_Pol_polyprotein"/>
</dbReference>
<dbReference type="SUPFAM" id="SSF53098">
    <property type="entry name" value="Ribonuclease H-like"/>
    <property type="match status" value="1"/>
</dbReference>
<dbReference type="InterPro" id="IPR001584">
    <property type="entry name" value="Integrase_cat-core"/>
</dbReference>
<keyword evidence="2" id="KW-0808">Transferase</keyword>
<dbReference type="PROSITE" id="PS50878">
    <property type="entry name" value="RT_POL"/>
    <property type="match status" value="1"/>
</dbReference>
<evidence type="ECO:0000256" key="4">
    <source>
        <dbReference type="ARBA" id="ARBA00022722"/>
    </source>
</evidence>
<accession>A0A2B4SLP5</accession>
<dbReference type="Gene3D" id="3.10.20.370">
    <property type="match status" value="1"/>
</dbReference>
<keyword evidence="12" id="KW-1185">Reference proteome</keyword>
<keyword evidence="6" id="KW-0378">Hydrolase</keyword>
<proteinExistence type="predicted"/>
<dbReference type="PROSITE" id="PS50994">
    <property type="entry name" value="INTEGRASE"/>
    <property type="match status" value="1"/>
</dbReference>
<gene>
    <name evidence="11" type="primary">pol</name>
    <name evidence="11" type="ORF">AWC38_SpisGene5929</name>
</gene>
<dbReference type="InterPro" id="IPR043128">
    <property type="entry name" value="Rev_trsase/Diguanyl_cyclase"/>
</dbReference>
<dbReference type="Gene3D" id="3.30.70.270">
    <property type="match status" value="1"/>
</dbReference>
<dbReference type="InterPro" id="IPR021109">
    <property type="entry name" value="Peptidase_aspartic_dom_sf"/>
</dbReference>
<dbReference type="InterPro" id="IPR043502">
    <property type="entry name" value="DNA/RNA_pol_sf"/>
</dbReference>
<evidence type="ECO:0000256" key="7">
    <source>
        <dbReference type="ARBA" id="ARBA00022918"/>
    </source>
</evidence>
<dbReference type="CDD" id="cd09274">
    <property type="entry name" value="RNase_HI_RT_Ty3"/>
    <property type="match status" value="1"/>
</dbReference>
<dbReference type="Proteomes" id="UP000225706">
    <property type="component" value="Unassembled WGS sequence"/>
</dbReference>
<dbReference type="EMBL" id="LSMT01000067">
    <property type="protein sequence ID" value="PFX29335.1"/>
    <property type="molecule type" value="Genomic_DNA"/>
</dbReference>
<dbReference type="GO" id="GO:0004519">
    <property type="term" value="F:endonuclease activity"/>
    <property type="evidence" value="ECO:0007669"/>
    <property type="project" value="UniProtKB-KW"/>
</dbReference>
<dbReference type="Gene3D" id="3.30.420.10">
    <property type="entry name" value="Ribonuclease H-like superfamily/Ribonuclease H"/>
    <property type="match status" value="1"/>
</dbReference>
<dbReference type="CDD" id="cd05481">
    <property type="entry name" value="retropepsin_like_LTR_1"/>
    <property type="match status" value="1"/>
</dbReference>
<dbReference type="GO" id="GO:0003676">
    <property type="term" value="F:nucleic acid binding"/>
    <property type="evidence" value="ECO:0007669"/>
    <property type="project" value="InterPro"/>
</dbReference>
<evidence type="ECO:0000259" key="10">
    <source>
        <dbReference type="PROSITE" id="PS50994"/>
    </source>
</evidence>
<evidence type="ECO:0000259" key="9">
    <source>
        <dbReference type="PROSITE" id="PS50878"/>
    </source>
</evidence>
<feature type="compositionally biased region" description="Low complexity" evidence="8">
    <location>
        <begin position="1"/>
        <end position="15"/>
    </location>
</feature>
<organism evidence="11 12">
    <name type="scientific">Stylophora pistillata</name>
    <name type="common">Smooth cauliflower coral</name>
    <dbReference type="NCBI Taxonomy" id="50429"/>
    <lineage>
        <taxon>Eukaryota</taxon>
        <taxon>Metazoa</taxon>
        <taxon>Cnidaria</taxon>
        <taxon>Anthozoa</taxon>
        <taxon>Hexacorallia</taxon>
        <taxon>Scleractinia</taxon>
        <taxon>Astrocoeniina</taxon>
        <taxon>Pocilloporidae</taxon>
        <taxon>Stylophora</taxon>
    </lineage>
</organism>
<dbReference type="EC" id="2.7.7.49" evidence="1"/>